<organism evidence="2 3">
    <name type="scientific">Nonomuraea corallina</name>
    <dbReference type="NCBI Taxonomy" id="2989783"/>
    <lineage>
        <taxon>Bacteria</taxon>
        <taxon>Bacillati</taxon>
        <taxon>Actinomycetota</taxon>
        <taxon>Actinomycetes</taxon>
        <taxon>Streptosporangiales</taxon>
        <taxon>Streptosporangiaceae</taxon>
        <taxon>Nonomuraea</taxon>
    </lineage>
</organism>
<keyword evidence="3" id="KW-1185">Reference proteome</keyword>
<proteinExistence type="predicted"/>
<gene>
    <name evidence="2" type="ORF">OUY22_27400</name>
</gene>
<dbReference type="RefSeq" id="WP_270158049.1">
    <property type="nucleotide sequence ID" value="NZ_JAPNNL010000140.1"/>
</dbReference>
<protein>
    <recommendedName>
        <fullName evidence="4">Recombinase domain-containing protein</fullName>
    </recommendedName>
</protein>
<accession>A0ABT4SJ30</accession>
<dbReference type="EMBL" id="JAPNNL010000140">
    <property type="protein sequence ID" value="MDA0637144.1"/>
    <property type="molecule type" value="Genomic_DNA"/>
</dbReference>
<name>A0ABT4SJ30_9ACTN</name>
<evidence type="ECO:0000313" key="2">
    <source>
        <dbReference type="EMBL" id="MDA0637144.1"/>
    </source>
</evidence>
<sequence>MAAVRPRHPVRQPRPRRRVEDFDWLTRFLLRPRLGANMRSAPIQAALEAVRAQLASGTAGGDRQPAASVLQRADESGEALAYWISRYGRAISKPMRRGIGDAILRLGNEFNGVKWDSEGKGITFADLLNLTHPGDGKGSSQAGRFQVPWRHDLFGYIVRKPHGKKHGHPRDARPAYPPSGIARTPGWRASSRS</sequence>
<evidence type="ECO:0000256" key="1">
    <source>
        <dbReference type="SAM" id="MobiDB-lite"/>
    </source>
</evidence>
<feature type="region of interest" description="Disordered" evidence="1">
    <location>
        <begin position="160"/>
        <end position="193"/>
    </location>
</feature>
<comment type="caution">
    <text evidence="2">The sequence shown here is derived from an EMBL/GenBank/DDBJ whole genome shotgun (WGS) entry which is preliminary data.</text>
</comment>
<dbReference type="Proteomes" id="UP001144036">
    <property type="component" value="Unassembled WGS sequence"/>
</dbReference>
<reference evidence="2" key="1">
    <citation type="submission" date="2022-11" db="EMBL/GenBank/DDBJ databases">
        <title>Nonomuraea corallina sp. nov., a new species of the genus Nonomuraea isolated from sea side sediment in Thai sea.</title>
        <authorList>
            <person name="Ngamcharungchit C."/>
            <person name="Matsumoto A."/>
            <person name="Suriyachadkun C."/>
            <person name="Panbangred W."/>
            <person name="Inahashi Y."/>
            <person name="Intra B."/>
        </authorList>
    </citation>
    <scope>NUCLEOTIDE SEQUENCE</scope>
    <source>
        <strain evidence="2">MCN248</strain>
    </source>
</reference>
<evidence type="ECO:0008006" key="4">
    <source>
        <dbReference type="Google" id="ProtNLM"/>
    </source>
</evidence>
<evidence type="ECO:0000313" key="3">
    <source>
        <dbReference type="Proteomes" id="UP001144036"/>
    </source>
</evidence>